<evidence type="ECO:0000313" key="3">
    <source>
        <dbReference type="Proteomes" id="UP001373714"/>
    </source>
</evidence>
<protein>
    <submittedName>
        <fullName evidence="2">Uncharacterized protein</fullName>
    </submittedName>
</protein>
<gene>
    <name evidence="2" type="ORF">TWF730_000325</name>
</gene>
<organism evidence="2 3">
    <name type="scientific">Orbilia blumenaviensis</name>
    <dbReference type="NCBI Taxonomy" id="1796055"/>
    <lineage>
        <taxon>Eukaryota</taxon>
        <taxon>Fungi</taxon>
        <taxon>Dikarya</taxon>
        <taxon>Ascomycota</taxon>
        <taxon>Pezizomycotina</taxon>
        <taxon>Orbiliomycetes</taxon>
        <taxon>Orbiliales</taxon>
        <taxon>Orbiliaceae</taxon>
        <taxon>Orbilia</taxon>
    </lineage>
</organism>
<feature type="compositionally biased region" description="Polar residues" evidence="1">
    <location>
        <begin position="99"/>
        <end position="110"/>
    </location>
</feature>
<feature type="region of interest" description="Disordered" evidence="1">
    <location>
        <begin position="99"/>
        <end position="126"/>
    </location>
</feature>
<sequence length="611" mass="70543">MFSPNCYPYCYPPPSQPQLQPQFQIQVQPSQPPQPPPHHSSPRLQTVYQQAVDEDIVILDAPPTEPSAHYTDYGENVAITSLHHHPSFSTFDLHQDSQSLKNLTHQSQPSPIKRPASTPIPSSSGVPKIKRARLEIQEQYIDPSIFTPILFNPALIHEDKSSYFVNGDSSGSDDINMDLDLKLNSREYRRLALARFPPPSRGIIEPDEDSRIFYEEAELLRAMEFSTMYPRKHMALTDRELKEARMKTAAYNENLDYIDIPASQKELLKTRAKDRFELQISHEKVWTRLQKVQQERESRMSWTEVGLPPFEVVGFKGSKSMPNIKIVASVTTKRAQPKTKQKKDGECEEMSSQSSQMSLDNQQSQPQNLPSKRASFLARKARLSALITPICKTDPFAAERAAEEEHQKSQIELMLHMRSVYKITDRATTPPPLPGTREYHRQQRRQQNLNAPPFETDPTFLSQAHMQRYNHLFNKGTQNSLIKEQEIRSAIFRQHDQYAHEAAVKRKNDIWYTPDPPPPVEKHDSWNFMPPTNGKTRSWAGVSWEDRHFRTFSIEEIIDASPEQRWRFLEHNKLVGANGVTKEFEYERDDPFGKDPYFSNIPPEEDLANYV</sequence>
<comment type="caution">
    <text evidence="2">The sequence shown here is derived from an EMBL/GenBank/DDBJ whole genome shotgun (WGS) entry which is preliminary data.</text>
</comment>
<accession>A0AAV9VN91</accession>
<feature type="region of interest" description="Disordered" evidence="1">
    <location>
        <begin position="331"/>
        <end position="370"/>
    </location>
</feature>
<keyword evidence="3" id="KW-1185">Reference proteome</keyword>
<dbReference type="Proteomes" id="UP001373714">
    <property type="component" value="Unassembled WGS sequence"/>
</dbReference>
<feature type="compositionally biased region" description="Low complexity" evidence="1">
    <location>
        <begin position="351"/>
        <end position="365"/>
    </location>
</feature>
<dbReference type="AlphaFoldDB" id="A0AAV9VN91"/>
<proteinExistence type="predicted"/>
<name>A0AAV9VN91_9PEZI</name>
<reference evidence="2 3" key="1">
    <citation type="submission" date="2019-10" db="EMBL/GenBank/DDBJ databases">
        <authorList>
            <person name="Palmer J.M."/>
        </authorList>
    </citation>
    <scope>NUCLEOTIDE SEQUENCE [LARGE SCALE GENOMIC DNA]</scope>
    <source>
        <strain evidence="2 3">TWF730</strain>
    </source>
</reference>
<evidence type="ECO:0000313" key="2">
    <source>
        <dbReference type="EMBL" id="KAK6362872.1"/>
    </source>
</evidence>
<dbReference type="EMBL" id="JAVHNS010000001">
    <property type="protein sequence ID" value="KAK6362872.1"/>
    <property type="molecule type" value="Genomic_DNA"/>
</dbReference>
<evidence type="ECO:0000256" key="1">
    <source>
        <dbReference type="SAM" id="MobiDB-lite"/>
    </source>
</evidence>